<dbReference type="AlphaFoldDB" id="A0A9D1YUC6"/>
<dbReference type="PANTHER" id="PTHR30346">
    <property type="entry name" value="TRANSCRIPTIONAL DUAL REGULATOR HCAR-RELATED"/>
    <property type="match status" value="1"/>
</dbReference>
<dbReference type="GO" id="GO:0003700">
    <property type="term" value="F:DNA-binding transcription factor activity"/>
    <property type="evidence" value="ECO:0007669"/>
    <property type="project" value="InterPro"/>
</dbReference>
<dbReference type="SUPFAM" id="SSF46785">
    <property type="entry name" value="Winged helix' DNA-binding domain"/>
    <property type="match status" value="1"/>
</dbReference>
<dbReference type="Gene3D" id="1.10.10.10">
    <property type="entry name" value="Winged helix-like DNA-binding domain superfamily/Winged helix DNA-binding domain"/>
    <property type="match status" value="1"/>
</dbReference>
<evidence type="ECO:0000256" key="1">
    <source>
        <dbReference type="ARBA" id="ARBA00009437"/>
    </source>
</evidence>
<keyword evidence="2" id="KW-0805">Transcription regulation</keyword>
<sequence length="308" mass="33163">MIDPRLRTLRVFDECGTVSGTAELTGLSPSAVSAQLRELQLSLGLTLLAREGRGLRLTAAGRHLLRRSDALVAEWERIRAETLAAGGQTLTRFGIGGFSTAASNLLAPLAAHLQAMHPATHVQLTEASPSECFELLIAEQLDVAVVVAMQSRATDDRFEQITLLDDPLDVMMPANHRFANRASVALTELVSEEWLTDRPGSPYHALFAAAFTAAGFTPRISHQSSEWETGVAIVAAGVALGLVPRLVSLDRAENVVRVPISGVGRPVRRIVATVRSGSLESPLIRESLDTLRSISRNILELRRAENGA</sequence>
<dbReference type="InterPro" id="IPR036388">
    <property type="entry name" value="WH-like_DNA-bd_sf"/>
</dbReference>
<proteinExistence type="inferred from homology"/>
<evidence type="ECO:0000256" key="3">
    <source>
        <dbReference type="ARBA" id="ARBA00023125"/>
    </source>
</evidence>
<dbReference type="PANTHER" id="PTHR30346:SF29">
    <property type="entry name" value="LYSR SUBSTRATE-BINDING"/>
    <property type="match status" value="1"/>
</dbReference>
<accession>A0A9D1YUC6</accession>
<evidence type="ECO:0000313" key="7">
    <source>
        <dbReference type="Proteomes" id="UP000824005"/>
    </source>
</evidence>
<organism evidence="6 7">
    <name type="scientific">Candidatus Agrococcus pullicola</name>
    <dbReference type="NCBI Taxonomy" id="2838429"/>
    <lineage>
        <taxon>Bacteria</taxon>
        <taxon>Bacillati</taxon>
        <taxon>Actinomycetota</taxon>
        <taxon>Actinomycetes</taxon>
        <taxon>Micrococcales</taxon>
        <taxon>Microbacteriaceae</taxon>
        <taxon>Agrococcus</taxon>
    </lineage>
</organism>
<dbReference type="Pfam" id="PF00126">
    <property type="entry name" value="HTH_1"/>
    <property type="match status" value="1"/>
</dbReference>
<dbReference type="CDD" id="cd08423">
    <property type="entry name" value="PBP2_LTTR_like_6"/>
    <property type="match status" value="1"/>
</dbReference>
<evidence type="ECO:0000256" key="4">
    <source>
        <dbReference type="ARBA" id="ARBA00023163"/>
    </source>
</evidence>
<feature type="domain" description="HTH lysR-type" evidence="5">
    <location>
        <begin position="1"/>
        <end position="58"/>
    </location>
</feature>
<dbReference type="GO" id="GO:0032993">
    <property type="term" value="C:protein-DNA complex"/>
    <property type="evidence" value="ECO:0007669"/>
    <property type="project" value="TreeGrafter"/>
</dbReference>
<dbReference type="Pfam" id="PF03466">
    <property type="entry name" value="LysR_substrate"/>
    <property type="match status" value="1"/>
</dbReference>
<comment type="caution">
    <text evidence="6">The sequence shown here is derived from an EMBL/GenBank/DDBJ whole genome shotgun (WGS) entry which is preliminary data.</text>
</comment>
<dbReference type="EMBL" id="DXDC01000162">
    <property type="protein sequence ID" value="HIY65740.1"/>
    <property type="molecule type" value="Genomic_DNA"/>
</dbReference>
<dbReference type="InterPro" id="IPR000847">
    <property type="entry name" value="LysR_HTH_N"/>
</dbReference>
<dbReference type="Gene3D" id="3.40.190.10">
    <property type="entry name" value="Periplasmic binding protein-like II"/>
    <property type="match status" value="2"/>
</dbReference>
<gene>
    <name evidence="6" type="ORF">H9830_05625</name>
</gene>
<dbReference type="SUPFAM" id="SSF53850">
    <property type="entry name" value="Periplasmic binding protein-like II"/>
    <property type="match status" value="1"/>
</dbReference>
<reference evidence="6" key="2">
    <citation type="submission" date="2021-04" db="EMBL/GenBank/DDBJ databases">
        <authorList>
            <person name="Gilroy R."/>
        </authorList>
    </citation>
    <scope>NUCLEOTIDE SEQUENCE</scope>
    <source>
        <strain evidence="6">ChiGjej1B1-98</strain>
    </source>
</reference>
<evidence type="ECO:0000313" key="6">
    <source>
        <dbReference type="EMBL" id="HIY65740.1"/>
    </source>
</evidence>
<evidence type="ECO:0000256" key="2">
    <source>
        <dbReference type="ARBA" id="ARBA00023015"/>
    </source>
</evidence>
<evidence type="ECO:0000259" key="5">
    <source>
        <dbReference type="PROSITE" id="PS50931"/>
    </source>
</evidence>
<reference evidence="6" key="1">
    <citation type="journal article" date="2021" name="PeerJ">
        <title>Extensive microbial diversity within the chicken gut microbiome revealed by metagenomics and culture.</title>
        <authorList>
            <person name="Gilroy R."/>
            <person name="Ravi A."/>
            <person name="Getino M."/>
            <person name="Pursley I."/>
            <person name="Horton D.L."/>
            <person name="Alikhan N.F."/>
            <person name="Baker D."/>
            <person name="Gharbi K."/>
            <person name="Hall N."/>
            <person name="Watson M."/>
            <person name="Adriaenssens E.M."/>
            <person name="Foster-Nyarko E."/>
            <person name="Jarju S."/>
            <person name="Secka A."/>
            <person name="Antonio M."/>
            <person name="Oren A."/>
            <person name="Chaudhuri R.R."/>
            <person name="La Ragione R."/>
            <person name="Hildebrand F."/>
            <person name="Pallen M.J."/>
        </authorList>
    </citation>
    <scope>NUCLEOTIDE SEQUENCE</scope>
    <source>
        <strain evidence="6">ChiGjej1B1-98</strain>
    </source>
</reference>
<dbReference type="GO" id="GO:0003677">
    <property type="term" value="F:DNA binding"/>
    <property type="evidence" value="ECO:0007669"/>
    <property type="project" value="UniProtKB-KW"/>
</dbReference>
<dbReference type="InterPro" id="IPR036390">
    <property type="entry name" value="WH_DNA-bd_sf"/>
</dbReference>
<dbReference type="PROSITE" id="PS50931">
    <property type="entry name" value="HTH_LYSR"/>
    <property type="match status" value="1"/>
</dbReference>
<keyword evidence="4" id="KW-0804">Transcription</keyword>
<dbReference type="InterPro" id="IPR005119">
    <property type="entry name" value="LysR_subst-bd"/>
</dbReference>
<name>A0A9D1YUC6_9MICO</name>
<keyword evidence="3" id="KW-0238">DNA-binding</keyword>
<dbReference type="Proteomes" id="UP000824005">
    <property type="component" value="Unassembled WGS sequence"/>
</dbReference>
<protein>
    <submittedName>
        <fullName evidence="6">LysR family transcriptional regulator</fullName>
    </submittedName>
</protein>
<comment type="similarity">
    <text evidence="1">Belongs to the LysR transcriptional regulatory family.</text>
</comment>